<evidence type="ECO:0000313" key="4">
    <source>
        <dbReference type="Proteomes" id="UP000182350"/>
    </source>
</evidence>
<organism evidence="3 4">
    <name type="scientific">Marinospirillum alkaliphilum DSM 21637</name>
    <dbReference type="NCBI Taxonomy" id="1122209"/>
    <lineage>
        <taxon>Bacteria</taxon>
        <taxon>Pseudomonadati</taxon>
        <taxon>Pseudomonadota</taxon>
        <taxon>Gammaproteobacteria</taxon>
        <taxon>Oceanospirillales</taxon>
        <taxon>Oceanospirillaceae</taxon>
        <taxon>Marinospirillum</taxon>
    </lineage>
</organism>
<dbReference type="EMBL" id="FPJW01000003">
    <property type="protein sequence ID" value="SFX32088.1"/>
    <property type="molecule type" value="Genomic_DNA"/>
</dbReference>
<evidence type="ECO:0000256" key="1">
    <source>
        <dbReference type="ARBA" id="ARBA00022737"/>
    </source>
</evidence>
<dbReference type="SUPFAM" id="SSF63825">
    <property type="entry name" value="YWTD domain"/>
    <property type="match status" value="1"/>
</dbReference>
<dbReference type="InterPro" id="IPR050952">
    <property type="entry name" value="TRIM-NHL_E3_ligases"/>
</dbReference>
<dbReference type="PANTHER" id="PTHR24104">
    <property type="entry name" value="E3 UBIQUITIN-PROTEIN LIGASE NHLRC1-RELATED"/>
    <property type="match status" value="1"/>
</dbReference>
<dbReference type="GO" id="GO:0000209">
    <property type="term" value="P:protein polyubiquitination"/>
    <property type="evidence" value="ECO:0007669"/>
    <property type="project" value="TreeGrafter"/>
</dbReference>
<dbReference type="PANTHER" id="PTHR24104:SF25">
    <property type="entry name" value="PROTEIN LIN-41"/>
    <property type="match status" value="1"/>
</dbReference>
<dbReference type="InterPro" id="IPR001258">
    <property type="entry name" value="NHL_repeat"/>
</dbReference>
<dbReference type="Gene3D" id="2.120.10.30">
    <property type="entry name" value="TolB, C-terminal domain"/>
    <property type="match status" value="3"/>
</dbReference>
<keyword evidence="4" id="KW-1185">Reference proteome</keyword>
<feature type="repeat" description="NHL" evidence="2">
    <location>
        <begin position="546"/>
        <end position="589"/>
    </location>
</feature>
<reference evidence="3 4" key="1">
    <citation type="submission" date="2016-11" db="EMBL/GenBank/DDBJ databases">
        <authorList>
            <person name="Jaros S."/>
            <person name="Januszkiewicz K."/>
            <person name="Wedrychowicz H."/>
        </authorList>
    </citation>
    <scope>NUCLEOTIDE SEQUENCE [LARGE SCALE GENOMIC DNA]</scope>
    <source>
        <strain evidence="3 4">DSM 21637</strain>
    </source>
</reference>
<dbReference type="Proteomes" id="UP000182350">
    <property type="component" value="Unassembled WGS sequence"/>
</dbReference>
<dbReference type="AlphaFoldDB" id="A0A1K1W3U6"/>
<evidence type="ECO:0000256" key="2">
    <source>
        <dbReference type="PROSITE-ProRule" id="PRU00504"/>
    </source>
</evidence>
<dbReference type="CDD" id="cd05819">
    <property type="entry name" value="NHL"/>
    <property type="match status" value="2"/>
</dbReference>
<dbReference type="InterPro" id="IPR011042">
    <property type="entry name" value="6-blade_b-propeller_TolB-like"/>
</dbReference>
<dbReference type="STRING" id="1122209.SAMN02745752_01269"/>
<dbReference type="GO" id="GO:0061630">
    <property type="term" value="F:ubiquitin protein ligase activity"/>
    <property type="evidence" value="ECO:0007669"/>
    <property type="project" value="TreeGrafter"/>
</dbReference>
<accession>A0A1K1W3U6</accession>
<dbReference type="PROSITE" id="PS51125">
    <property type="entry name" value="NHL"/>
    <property type="match status" value="2"/>
</dbReference>
<dbReference type="RefSeq" id="WP_072325502.1">
    <property type="nucleotide sequence ID" value="NZ_FPJW01000003.1"/>
</dbReference>
<dbReference type="SUPFAM" id="SSF63829">
    <property type="entry name" value="Calcium-dependent phosphotriesterase"/>
    <property type="match status" value="1"/>
</dbReference>
<feature type="repeat" description="NHL" evidence="2">
    <location>
        <begin position="496"/>
        <end position="532"/>
    </location>
</feature>
<name>A0A1K1W3U6_9GAMM</name>
<dbReference type="GO" id="GO:0008270">
    <property type="term" value="F:zinc ion binding"/>
    <property type="evidence" value="ECO:0007669"/>
    <property type="project" value="UniProtKB-KW"/>
</dbReference>
<keyword evidence="1" id="KW-0677">Repeat</keyword>
<dbReference type="GO" id="GO:0043161">
    <property type="term" value="P:proteasome-mediated ubiquitin-dependent protein catabolic process"/>
    <property type="evidence" value="ECO:0007669"/>
    <property type="project" value="TreeGrafter"/>
</dbReference>
<protein>
    <submittedName>
        <fullName evidence="3">NHL repeat-containing protein</fullName>
    </submittedName>
</protein>
<gene>
    <name evidence="3" type="ORF">SAMN02745752_01269</name>
</gene>
<evidence type="ECO:0000313" key="3">
    <source>
        <dbReference type="EMBL" id="SFX32088.1"/>
    </source>
</evidence>
<dbReference type="Pfam" id="PF01436">
    <property type="entry name" value="NHL"/>
    <property type="match status" value="2"/>
</dbReference>
<proteinExistence type="predicted"/>
<dbReference type="OrthoDB" id="5798956at2"/>
<sequence>MISYLSHIGKTHDSLPPLPVRAAGKVSLNTPVGSCLDHLGRVWLADTAHNRLLVFDASLQHLLASFGQTGSAPGEFNMPFRLLAHPDKPWIYVTDMGNRRIQLLEYTPDLEITPLLTFGNQAPINLTGPNGLVFHDGQLCVADEFFEGADGESRLVVLDEEGHFIRDIRHIRYPDNSHEPLQLLWPQGLTLDQQGNIYIANTGFNTLVRCNWQGEAVPFAINGKAYLEGMELARDVSCIRQHLLVPGASANAIAVYDLNGRRQGSLQGFYAPIQITAGSEKDTLLITEPILASLQLHQVRLNDVKGGAALFTQVLNRVGDDRDQPGQLHFVTSAAGQPPAHPADDPLSPFPWVRQWLDTSQQQLETYTNRIQTPALPSWLSLSLSWQTEWLLRWQQSWLRIMLGERLDNPAHLLWLLDAGNYQLQASGSTRPDGARPVGMPLVPGSLGMTTLKTRHRLAGQLAPDKPLLVVCNYLTSLVTIYQYHPLLDELVPYRVFGSRGSQPWQLLSPQGISIDPVNQDILIADSGNHRIARWRLTRSGIAGLVDTFGTPGDGPGQFHTPSDVALDEQGHCYVTDQFNHRIQVFDARGQWLYSFGQPGYATEGDQFLLPTSLAYEQGHLVVSDLVNRAIKLFRPDGTFVASFAGFGADASKGQLWMPYLMHVRNGQIYLPDCALNRVNVYQLELESQP</sequence>